<comment type="catalytic activity">
    <reaction evidence="12 13">
        <text>DNA(n) + a 2'-deoxyribonucleoside 5'-triphosphate = DNA(n+1) + diphosphate</text>
        <dbReference type="Rhea" id="RHEA:22508"/>
        <dbReference type="Rhea" id="RHEA-COMP:17339"/>
        <dbReference type="Rhea" id="RHEA-COMP:17340"/>
        <dbReference type="ChEBI" id="CHEBI:33019"/>
        <dbReference type="ChEBI" id="CHEBI:61560"/>
        <dbReference type="ChEBI" id="CHEBI:173112"/>
        <dbReference type="EC" id="2.7.7.49"/>
    </reaction>
</comment>
<keyword evidence="6 13" id="KW-0548">Nucleotidyltransferase</keyword>
<comment type="function">
    <text evidence="13">Telomerase is a ribonucleoprotein enzyme essential for the replication of chromosome termini in most eukaryotes. It elongates telomeres. It is a reverse transcriptase that adds simple sequence repeats to chromosome ends by copying a template sequence within the RNA component of the enzyme.</text>
</comment>
<evidence type="ECO:0000256" key="4">
    <source>
        <dbReference type="ARBA" id="ARBA00022454"/>
    </source>
</evidence>
<keyword evidence="9 13" id="KW-0779">Telomere</keyword>
<keyword evidence="5 13" id="KW-0808">Transferase</keyword>
<name>A0ABR4NV63_9SACH</name>
<evidence type="ECO:0000256" key="12">
    <source>
        <dbReference type="ARBA" id="ARBA00048173"/>
    </source>
</evidence>
<protein>
    <recommendedName>
        <fullName evidence="3 13">Telomerase reverse transcriptase</fullName>
        <ecNumber evidence="2 13">2.7.7.49</ecNumber>
    </recommendedName>
    <alternativeName>
        <fullName evidence="13">Telomerase catalytic subunit</fullName>
    </alternativeName>
</protein>
<dbReference type="GO" id="GO:0003964">
    <property type="term" value="F:RNA-directed DNA polymerase activity"/>
    <property type="evidence" value="ECO:0007669"/>
    <property type="project" value="UniProtKB-KW"/>
</dbReference>
<evidence type="ECO:0000313" key="15">
    <source>
        <dbReference type="EMBL" id="KAL3232614.1"/>
    </source>
</evidence>
<comment type="similarity">
    <text evidence="1 13">Belongs to the reverse transcriptase family. Telomerase subfamily.</text>
</comment>
<evidence type="ECO:0000313" key="16">
    <source>
        <dbReference type="Proteomes" id="UP001623330"/>
    </source>
</evidence>
<keyword evidence="11 13" id="KW-0539">Nucleus</keyword>
<dbReference type="PRINTS" id="PR01365">
    <property type="entry name" value="TELOMERASERT"/>
</dbReference>
<feature type="domain" description="Reverse transcriptase" evidence="14">
    <location>
        <begin position="404"/>
        <end position="707"/>
    </location>
</feature>
<keyword evidence="4 13" id="KW-0158">Chromosome</keyword>
<organism evidence="15 16">
    <name type="scientific">Nakaseomyces bracarensis</name>
    <dbReference type="NCBI Taxonomy" id="273131"/>
    <lineage>
        <taxon>Eukaryota</taxon>
        <taxon>Fungi</taxon>
        <taxon>Dikarya</taxon>
        <taxon>Ascomycota</taxon>
        <taxon>Saccharomycotina</taxon>
        <taxon>Saccharomycetes</taxon>
        <taxon>Saccharomycetales</taxon>
        <taxon>Saccharomycetaceae</taxon>
        <taxon>Nakaseomyces</taxon>
    </lineage>
</organism>
<dbReference type="EC" id="2.7.7.49" evidence="2 13"/>
<evidence type="ECO:0000256" key="1">
    <source>
        <dbReference type="ARBA" id="ARBA00008001"/>
    </source>
</evidence>
<sequence>MKLLAEYIYGEDAAFLDSSDDITNQLNSYFVVKNERVISFPNESIDLSLSHKNLIDQCIVILLQKKLHKNVLVTGYKLARNDSIRNVLHSDISNTCVTILKSKQWEKMHLIMGTYKFLELIFNYSVFWFNGLNFVQIIGSIFNLPNDPPKWIQNKVEIPVFDLPNMYVHNKGFLYYDASNFRTESILLGRNYRRASNREKIEALKSLIFDNSSKFLNENELLNLSNDSSINKILISVVVKEKKVKYLSILESICPKSILKTPHIANTTPLKQVSRFLIIVLEKLRICGLLVSKKNKALVFKNILPFLKLPINGKLLLFDIINGLNYDELRLGKKSKKCIIFFMVSIISYIFGKLIPSILRCFFYCTEVSSFTEILFFRRDIWNQLTKGFLDSYFSKFLLQNKECIEHYSYLRLKYNHCKLRLLPKKADNEYRVIGIPMKGENNEEHLLYKQNFFKVIMPSRIVLDFLRRNRVTLFEKLYSTSQICTQIRDYKKQIIKLFGHIPTLHILKFDIANCYDSIPIKKVRSILKKLLNNAETNKFIIKNISILDLRTGDGRAASIINGNTNKKDHVVISDNLSTTSLMKNEILDIVDNEITNTAIMFRGNCFKRRDGLFQGQNLSATIVDILYDDMLENYSEIKSFANKHSLVLRHADDFLFISTNINIVENLKTKVLNGFHEYGSYVKPQKVILESTIDRKTKLTFCGLEIKLNTLEVIKPYTSMNQTKITGVISSMFLEKLLNLYKLRINNGTLDFYLNSPPVILEQIHHATKNIILILIDSNLKEVKEEDFYIFLERLVDETITQFKNADELNDFILLNIKSCVKVTILKTTREVLSRKHSSYTHIIKVLEKVS</sequence>
<gene>
    <name evidence="15" type="ORF">RNJ44_04530</name>
</gene>
<reference evidence="15 16" key="1">
    <citation type="submission" date="2024-05" db="EMBL/GenBank/DDBJ databases">
        <title>Long read based assembly of the Candida bracarensis genome reveals expanded adhesin content.</title>
        <authorList>
            <person name="Marcet-Houben M."/>
            <person name="Ksiezopolska E."/>
            <person name="Gabaldon T."/>
        </authorList>
    </citation>
    <scope>NUCLEOTIDE SEQUENCE [LARGE SCALE GENOMIC DNA]</scope>
    <source>
        <strain evidence="15 16">CBM6</strain>
    </source>
</reference>
<evidence type="ECO:0000259" key="14">
    <source>
        <dbReference type="PROSITE" id="PS50878"/>
    </source>
</evidence>
<keyword evidence="16" id="KW-1185">Reference proteome</keyword>
<evidence type="ECO:0000256" key="13">
    <source>
        <dbReference type="RuleBase" id="RU365061"/>
    </source>
</evidence>
<evidence type="ECO:0000256" key="6">
    <source>
        <dbReference type="ARBA" id="ARBA00022695"/>
    </source>
</evidence>
<dbReference type="InterPro" id="IPR000477">
    <property type="entry name" value="RT_dom"/>
</dbReference>
<evidence type="ECO:0000256" key="9">
    <source>
        <dbReference type="ARBA" id="ARBA00022895"/>
    </source>
</evidence>
<evidence type="ECO:0000256" key="3">
    <source>
        <dbReference type="ARBA" id="ARBA00016182"/>
    </source>
</evidence>
<dbReference type="InterPro" id="IPR021891">
    <property type="entry name" value="Telomerase_RBD"/>
</dbReference>
<proteinExistence type="inferred from homology"/>
<keyword evidence="8 13" id="KW-0460">Magnesium</keyword>
<evidence type="ECO:0000256" key="7">
    <source>
        <dbReference type="ARBA" id="ARBA00022723"/>
    </source>
</evidence>
<dbReference type="PROSITE" id="PS50878">
    <property type="entry name" value="RT_POL"/>
    <property type="match status" value="1"/>
</dbReference>
<dbReference type="Proteomes" id="UP001623330">
    <property type="component" value="Unassembled WGS sequence"/>
</dbReference>
<comment type="subcellular location">
    <subcellularLocation>
        <location evidence="13">Nucleus</location>
    </subcellularLocation>
    <subcellularLocation>
        <location evidence="13">Chromosome</location>
        <location evidence="13">Telomere</location>
    </subcellularLocation>
</comment>
<dbReference type="InterPro" id="IPR043502">
    <property type="entry name" value="DNA/RNA_pol_sf"/>
</dbReference>
<comment type="caution">
    <text evidence="15">The sequence shown here is derived from an EMBL/GenBank/DDBJ whole genome shotgun (WGS) entry which is preliminary data.</text>
</comment>
<dbReference type="CDD" id="cd01648">
    <property type="entry name" value="TERT"/>
    <property type="match status" value="1"/>
</dbReference>
<evidence type="ECO:0000256" key="11">
    <source>
        <dbReference type="ARBA" id="ARBA00023242"/>
    </source>
</evidence>
<dbReference type="SUPFAM" id="SSF56672">
    <property type="entry name" value="DNA/RNA polymerases"/>
    <property type="match status" value="1"/>
</dbReference>
<dbReference type="PANTHER" id="PTHR12066:SF0">
    <property type="entry name" value="TELOMERASE REVERSE TRANSCRIPTASE"/>
    <property type="match status" value="1"/>
</dbReference>
<dbReference type="EMBL" id="JBEVYD010000005">
    <property type="protein sequence ID" value="KAL3232614.1"/>
    <property type="molecule type" value="Genomic_DNA"/>
</dbReference>
<dbReference type="Pfam" id="PF12009">
    <property type="entry name" value="Telomerase_RBD"/>
    <property type="match status" value="1"/>
</dbReference>
<dbReference type="Gene3D" id="3.30.70.2630">
    <property type="match status" value="1"/>
</dbReference>
<dbReference type="SMART" id="SM00975">
    <property type="entry name" value="Telomerase_RBD"/>
    <property type="match status" value="1"/>
</dbReference>
<keyword evidence="7 13" id="KW-0479">Metal-binding</keyword>
<dbReference type="Gene3D" id="1.10.132.70">
    <property type="match status" value="1"/>
</dbReference>
<evidence type="ECO:0000256" key="10">
    <source>
        <dbReference type="ARBA" id="ARBA00022918"/>
    </source>
</evidence>
<keyword evidence="10 13" id="KW-0695">RNA-directed DNA polymerase</keyword>
<accession>A0ABR4NV63</accession>
<evidence type="ECO:0000256" key="2">
    <source>
        <dbReference type="ARBA" id="ARBA00012493"/>
    </source>
</evidence>
<evidence type="ECO:0000256" key="8">
    <source>
        <dbReference type="ARBA" id="ARBA00022842"/>
    </source>
</evidence>
<evidence type="ECO:0000256" key="5">
    <source>
        <dbReference type="ARBA" id="ARBA00022679"/>
    </source>
</evidence>
<dbReference type="InterPro" id="IPR003545">
    <property type="entry name" value="Telomerase_RT"/>
</dbReference>
<dbReference type="PANTHER" id="PTHR12066">
    <property type="entry name" value="TELOMERASE REVERSE TRANSCRIPTASE"/>
    <property type="match status" value="1"/>
</dbReference>